<evidence type="ECO:0000313" key="3">
    <source>
        <dbReference type="Proteomes" id="UP000008631"/>
    </source>
</evidence>
<dbReference type="KEGG" id="ipa:Isop_3263"/>
<dbReference type="AlphaFoldDB" id="E8R572"/>
<name>E8R572_ISOPI</name>
<dbReference type="eggNOG" id="ENOG502ZX5X">
    <property type="taxonomic scope" value="Bacteria"/>
</dbReference>
<dbReference type="EMBL" id="CP002353">
    <property type="protein sequence ID" value="ADV63825.1"/>
    <property type="molecule type" value="Genomic_DNA"/>
</dbReference>
<evidence type="ECO:0000256" key="1">
    <source>
        <dbReference type="SAM" id="MobiDB-lite"/>
    </source>
</evidence>
<proteinExistence type="predicted"/>
<dbReference type="Proteomes" id="UP000008631">
    <property type="component" value="Chromosome"/>
</dbReference>
<reference key="1">
    <citation type="submission" date="2010-11" db="EMBL/GenBank/DDBJ databases">
        <title>The complete sequence of chromosome of Isophaera pallida ATCC 43644.</title>
        <authorList>
            <consortium name="US DOE Joint Genome Institute (JGI-PGF)"/>
            <person name="Lucas S."/>
            <person name="Copeland A."/>
            <person name="Lapidus A."/>
            <person name="Bruce D."/>
            <person name="Goodwin L."/>
            <person name="Pitluck S."/>
            <person name="Kyrpides N."/>
            <person name="Mavromatis K."/>
            <person name="Pagani I."/>
            <person name="Ivanova N."/>
            <person name="Saunders E."/>
            <person name="Brettin T."/>
            <person name="Detter J.C."/>
            <person name="Han C."/>
            <person name="Tapia R."/>
            <person name="Land M."/>
            <person name="Hauser L."/>
            <person name="Markowitz V."/>
            <person name="Cheng J.-F."/>
            <person name="Hugenholtz P."/>
            <person name="Woyke T."/>
            <person name="Wu D."/>
            <person name="Eisen J.A."/>
        </authorList>
    </citation>
    <scope>NUCLEOTIDE SEQUENCE</scope>
    <source>
        <strain>ATCC 43644</strain>
    </source>
</reference>
<organism evidence="2 3">
    <name type="scientific">Isosphaera pallida (strain ATCC 43644 / DSM 9630 / IS1B)</name>
    <dbReference type="NCBI Taxonomy" id="575540"/>
    <lineage>
        <taxon>Bacteria</taxon>
        <taxon>Pseudomonadati</taxon>
        <taxon>Planctomycetota</taxon>
        <taxon>Planctomycetia</taxon>
        <taxon>Isosphaerales</taxon>
        <taxon>Isosphaeraceae</taxon>
        <taxon>Isosphaera</taxon>
    </lineage>
</organism>
<gene>
    <name evidence="2" type="ordered locus">Isop_3263</name>
</gene>
<reference evidence="2 3" key="2">
    <citation type="journal article" date="2011" name="Stand. Genomic Sci.">
        <title>Complete genome sequence of Isosphaera pallida type strain (IS1B).</title>
        <authorList>
            <consortium name="US DOE Joint Genome Institute (JGI-PGF)"/>
            <person name="Goker M."/>
            <person name="Cleland D."/>
            <person name="Saunders E."/>
            <person name="Lapidus A."/>
            <person name="Nolan M."/>
            <person name="Lucas S."/>
            <person name="Hammon N."/>
            <person name="Deshpande S."/>
            <person name="Cheng J.F."/>
            <person name="Tapia R."/>
            <person name="Han C."/>
            <person name="Goodwin L."/>
            <person name="Pitluck S."/>
            <person name="Liolios K."/>
            <person name="Pagani I."/>
            <person name="Ivanova N."/>
            <person name="Mavromatis K."/>
            <person name="Pati A."/>
            <person name="Chen A."/>
            <person name="Palaniappan K."/>
            <person name="Land M."/>
            <person name="Hauser L."/>
            <person name="Chang Y.J."/>
            <person name="Jeffries C.D."/>
            <person name="Detter J.C."/>
            <person name="Beck B."/>
            <person name="Woyke T."/>
            <person name="Bristow J."/>
            <person name="Eisen J.A."/>
            <person name="Markowitz V."/>
            <person name="Hugenholtz P."/>
            <person name="Kyrpides N.C."/>
            <person name="Klenk H.P."/>
        </authorList>
    </citation>
    <scope>NUCLEOTIDE SEQUENCE [LARGE SCALE GENOMIC DNA]</scope>
    <source>
        <strain evidence="3">ATCC 43644 / DSM 9630 / IS1B</strain>
    </source>
</reference>
<evidence type="ECO:0000313" key="2">
    <source>
        <dbReference type="EMBL" id="ADV63825.1"/>
    </source>
</evidence>
<dbReference type="InParanoid" id="E8R572"/>
<sequence>MGKGGSLMATPEPMTAAESWRLSKSRARVATGERERDDVLVSGWIVDSWLEGCLTAPRRLVLQVAPRNRWGPLWIVEASPSLVSDRSWLEDLGENLCHGSLVDAVGRTDRTGTVVATSLKLVR</sequence>
<accession>E8R572</accession>
<feature type="region of interest" description="Disordered" evidence="1">
    <location>
        <begin position="1"/>
        <end position="21"/>
    </location>
</feature>
<dbReference type="HOGENOM" id="CLU_163950_0_0_0"/>
<protein>
    <submittedName>
        <fullName evidence="2">Uncharacterized protein</fullName>
    </submittedName>
</protein>
<keyword evidence="3" id="KW-1185">Reference proteome</keyword>